<evidence type="ECO:0000313" key="2">
    <source>
        <dbReference type="Proteomes" id="UP000504636"/>
    </source>
</evidence>
<accession>A0A6A6YB17</accession>
<dbReference type="RefSeq" id="XP_033572657.1">
    <property type="nucleotide sequence ID" value="XM_033712394.1"/>
</dbReference>
<reference evidence="3" key="2">
    <citation type="submission" date="2020-04" db="EMBL/GenBank/DDBJ databases">
        <authorList>
            <consortium name="NCBI Genome Project"/>
        </authorList>
    </citation>
    <scope>NUCLEOTIDE SEQUENCE</scope>
    <source>
        <strain evidence="3">CBS 304.34</strain>
    </source>
</reference>
<gene>
    <name evidence="1 3" type="ORF">BDZ99DRAFT_109827</name>
</gene>
<protein>
    <submittedName>
        <fullName evidence="1 3">Uncharacterized protein</fullName>
    </submittedName>
</protein>
<reference evidence="3" key="3">
    <citation type="submission" date="2025-04" db="UniProtKB">
        <authorList>
            <consortium name="RefSeq"/>
        </authorList>
    </citation>
    <scope>IDENTIFICATION</scope>
    <source>
        <strain evidence="3">CBS 304.34</strain>
    </source>
</reference>
<evidence type="ECO:0000313" key="1">
    <source>
        <dbReference type="EMBL" id="KAF2805693.1"/>
    </source>
</evidence>
<sequence length="75" mass="8249">MKKGGISNCQRGLPMAVRALGTFVCTRKLLNTVTQPSAFITDMDAKEYMISSISISVLKHHPPPIRRLEYSVATA</sequence>
<reference evidence="1 3" key="1">
    <citation type="journal article" date="2020" name="Stud. Mycol.">
        <title>101 Dothideomycetes genomes: a test case for predicting lifestyles and emergence of pathogens.</title>
        <authorList>
            <person name="Haridas S."/>
            <person name="Albert R."/>
            <person name="Binder M."/>
            <person name="Bloem J."/>
            <person name="Labutti K."/>
            <person name="Salamov A."/>
            <person name="Andreopoulos B."/>
            <person name="Baker S."/>
            <person name="Barry K."/>
            <person name="Bills G."/>
            <person name="Bluhm B."/>
            <person name="Cannon C."/>
            <person name="Castanera R."/>
            <person name="Culley D."/>
            <person name="Daum C."/>
            <person name="Ezra D."/>
            <person name="Gonzalez J."/>
            <person name="Henrissat B."/>
            <person name="Kuo A."/>
            <person name="Liang C."/>
            <person name="Lipzen A."/>
            <person name="Lutzoni F."/>
            <person name="Magnuson J."/>
            <person name="Mondo S."/>
            <person name="Nolan M."/>
            <person name="Ohm R."/>
            <person name="Pangilinan J."/>
            <person name="Park H.-J."/>
            <person name="Ramirez L."/>
            <person name="Alfaro M."/>
            <person name="Sun H."/>
            <person name="Tritt A."/>
            <person name="Yoshinaga Y."/>
            <person name="Zwiers L.-H."/>
            <person name="Turgeon B."/>
            <person name="Goodwin S."/>
            <person name="Spatafora J."/>
            <person name="Crous P."/>
            <person name="Grigoriev I."/>
        </authorList>
    </citation>
    <scope>NUCLEOTIDE SEQUENCE</scope>
    <source>
        <strain evidence="1 3">CBS 304.34</strain>
    </source>
</reference>
<keyword evidence="2" id="KW-1185">Reference proteome</keyword>
<dbReference type="AlphaFoldDB" id="A0A6A6YB17"/>
<dbReference type="Proteomes" id="UP000504636">
    <property type="component" value="Unplaced"/>
</dbReference>
<dbReference type="GeneID" id="54453287"/>
<organism evidence="1">
    <name type="scientific">Mytilinidion resinicola</name>
    <dbReference type="NCBI Taxonomy" id="574789"/>
    <lineage>
        <taxon>Eukaryota</taxon>
        <taxon>Fungi</taxon>
        <taxon>Dikarya</taxon>
        <taxon>Ascomycota</taxon>
        <taxon>Pezizomycotina</taxon>
        <taxon>Dothideomycetes</taxon>
        <taxon>Pleosporomycetidae</taxon>
        <taxon>Mytilinidiales</taxon>
        <taxon>Mytilinidiaceae</taxon>
        <taxon>Mytilinidion</taxon>
    </lineage>
</organism>
<dbReference type="EMBL" id="MU003709">
    <property type="protein sequence ID" value="KAF2805693.1"/>
    <property type="molecule type" value="Genomic_DNA"/>
</dbReference>
<proteinExistence type="predicted"/>
<name>A0A6A6YB17_9PEZI</name>
<evidence type="ECO:0000313" key="3">
    <source>
        <dbReference type="RefSeq" id="XP_033572657.1"/>
    </source>
</evidence>